<comment type="catalytic activity">
    <reaction evidence="8">
        <text>L-tyrosyl-[protein] + UTP = O-(5'-uridylyl)-L-tyrosyl-[protein] + diphosphate</text>
        <dbReference type="Rhea" id="RHEA:83887"/>
        <dbReference type="Rhea" id="RHEA-COMP:10136"/>
        <dbReference type="Rhea" id="RHEA-COMP:20238"/>
        <dbReference type="ChEBI" id="CHEBI:33019"/>
        <dbReference type="ChEBI" id="CHEBI:46398"/>
        <dbReference type="ChEBI" id="CHEBI:46858"/>
        <dbReference type="ChEBI" id="CHEBI:90602"/>
    </reaction>
</comment>
<keyword evidence="6 8" id="KW-0067">ATP-binding</keyword>
<dbReference type="GO" id="GO:0005524">
    <property type="term" value="F:ATP binding"/>
    <property type="evidence" value="ECO:0007669"/>
    <property type="project" value="UniProtKB-UniRule"/>
</dbReference>
<evidence type="ECO:0000256" key="5">
    <source>
        <dbReference type="ARBA" id="ARBA00022741"/>
    </source>
</evidence>
<dbReference type="GO" id="GO:0000287">
    <property type="term" value="F:magnesium ion binding"/>
    <property type="evidence" value="ECO:0007669"/>
    <property type="project" value="UniProtKB-UniRule"/>
</dbReference>
<evidence type="ECO:0000256" key="3">
    <source>
        <dbReference type="ARBA" id="ARBA00022695"/>
    </source>
</evidence>
<proteinExistence type="inferred from homology"/>
<dbReference type="HAMAP" id="MF_00692">
    <property type="entry name" value="SelO"/>
    <property type="match status" value="1"/>
</dbReference>
<dbReference type="Pfam" id="PF02696">
    <property type="entry name" value="SelO"/>
    <property type="match status" value="1"/>
</dbReference>
<dbReference type="EC" id="2.7.7.108" evidence="8"/>
<dbReference type="PANTHER" id="PTHR32057:SF14">
    <property type="entry name" value="PROTEIN ADENYLYLTRANSFERASE SELO, MITOCHONDRIAL"/>
    <property type="match status" value="1"/>
</dbReference>
<dbReference type="AlphaFoldDB" id="A0A6B8VZN2"/>
<evidence type="ECO:0000256" key="2">
    <source>
        <dbReference type="ARBA" id="ARBA00022679"/>
    </source>
</evidence>
<feature type="binding site" evidence="8">
    <location>
        <position position="235"/>
    </location>
    <ligand>
        <name>Mg(2+)</name>
        <dbReference type="ChEBI" id="CHEBI:18420"/>
    </ligand>
</feature>
<gene>
    <name evidence="8" type="primary">ydiU</name>
    <name evidence="8" type="synonym">selO</name>
    <name evidence="9" type="ORF">CKALI_09675</name>
</gene>
<comment type="similarity">
    <text evidence="1 8">Belongs to the SELO family.</text>
</comment>
<dbReference type="KEGG" id="ckw:CKALI_09675"/>
<feature type="binding site" evidence="8">
    <location>
        <position position="109"/>
    </location>
    <ligand>
        <name>ATP</name>
        <dbReference type="ChEBI" id="CHEBI:30616"/>
    </ligand>
</feature>
<feature type="binding site" evidence="8">
    <location>
        <position position="167"/>
    </location>
    <ligand>
        <name>ATP</name>
        <dbReference type="ChEBI" id="CHEBI:30616"/>
    </ligand>
</feature>
<evidence type="ECO:0000256" key="7">
    <source>
        <dbReference type="ARBA" id="ARBA00022842"/>
    </source>
</evidence>
<dbReference type="EMBL" id="CP046452">
    <property type="protein sequence ID" value="QGU02790.1"/>
    <property type="molecule type" value="Genomic_DNA"/>
</dbReference>
<comment type="catalytic activity">
    <reaction evidence="8">
        <text>L-histidyl-[protein] + UTP = N(tele)-(5'-uridylyl)-L-histidyl-[protein] + diphosphate</text>
        <dbReference type="Rhea" id="RHEA:83891"/>
        <dbReference type="Rhea" id="RHEA-COMP:9745"/>
        <dbReference type="Rhea" id="RHEA-COMP:20239"/>
        <dbReference type="ChEBI" id="CHEBI:29979"/>
        <dbReference type="ChEBI" id="CHEBI:33019"/>
        <dbReference type="ChEBI" id="CHEBI:46398"/>
        <dbReference type="ChEBI" id="CHEBI:233474"/>
    </reaction>
</comment>
<accession>A0A6B8VZN2</accession>
<sequence length="385" mass="42192">MKPEFPIAEALPELAYPARGEDTPSPELLILNEPLARDLGLDPSWLRSAEGVKYLLGQAGGFALAYAGHQFGQYNPLLGDGRALLLGTFQGYEVQAKGTGRTPFSRGGDGRGPLDAMLREYLISEYMHAVGIPTTRALAVLTTGRKIQRRMVVPAGVVVRVARSHLRVGTFELVRNNGTPDMQARLEEYAWSLFPGGVNAVAERQCRTVAEWMGIGFVHGVMNTDNTSISGETLDYGPCAFLDMHDPAASFSSIDTQSRYTYGRQPAILQWNLAQLGFSGDFVSLFSDALQQVFARKLGTPDPAKINEWFASLAGKDHTLAHASLEGENPQVIPRNFVVQRALDAANEGDLRPFEELHAVLLRPYEKPPAEYQQTAEVYTTYCGT</sequence>
<dbReference type="PANTHER" id="PTHR32057">
    <property type="entry name" value="PROTEIN ADENYLYLTRANSFERASE SELO, MITOCHONDRIAL"/>
    <property type="match status" value="1"/>
</dbReference>
<feature type="binding site" evidence="8">
    <location>
        <position position="110"/>
    </location>
    <ligand>
        <name>ATP</name>
        <dbReference type="ChEBI" id="CHEBI:30616"/>
    </ligand>
</feature>
<dbReference type="RefSeq" id="WP_156193138.1">
    <property type="nucleotide sequence ID" value="NZ_CP046452.1"/>
</dbReference>
<protein>
    <recommendedName>
        <fullName evidence="8">Protein nucleotidyltransferase YdiU</fullName>
        <ecNumber evidence="8">2.7.7.-</ecNumber>
    </recommendedName>
    <alternativeName>
        <fullName evidence="8">Protein adenylyltransferase YdiU</fullName>
        <ecNumber evidence="8">2.7.7.108</ecNumber>
    </alternativeName>
    <alternativeName>
        <fullName evidence="8">Protein uridylyltransferase YdiU</fullName>
        <ecNumber evidence="8">2.7.7.-</ecNumber>
    </alternativeName>
</protein>
<feature type="binding site" evidence="8">
    <location>
        <position position="79"/>
    </location>
    <ligand>
        <name>ATP</name>
        <dbReference type="ChEBI" id="CHEBI:30616"/>
    </ligand>
</feature>
<comment type="function">
    <text evidence="8">Nucleotidyltransferase involved in the post-translational modification of proteins. It can catalyze the addition of adenosine monophosphate (AMP) or uridine monophosphate (UMP) to a protein, resulting in modifications known as AMPylation and UMPylation.</text>
</comment>
<dbReference type="InterPro" id="IPR003846">
    <property type="entry name" value="SelO"/>
</dbReference>
<feature type="binding site" evidence="8">
    <location>
        <position position="235"/>
    </location>
    <ligand>
        <name>ATP</name>
        <dbReference type="ChEBI" id="CHEBI:30616"/>
    </ligand>
</feature>
<evidence type="ECO:0000256" key="4">
    <source>
        <dbReference type="ARBA" id="ARBA00022723"/>
    </source>
</evidence>
<comment type="catalytic activity">
    <reaction evidence="8">
        <text>L-threonyl-[protein] + ATP = 3-O-(5'-adenylyl)-L-threonyl-[protein] + diphosphate</text>
        <dbReference type="Rhea" id="RHEA:54292"/>
        <dbReference type="Rhea" id="RHEA-COMP:11060"/>
        <dbReference type="Rhea" id="RHEA-COMP:13847"/>
        <dbReference type="ChEBI" id="CHEBI:30013"/>
        <dbReference type="ChEBI" id="CHEBI:30616"/>
        <dbReference type="ChEBI" id="CHEBI:33019"/>
        <dbReference type="ChEBI" id="CHEBI:138113"/>
        <dbReference type="EC" id="2.7.7.108"/>
    </reaction>
</comment>
<dbReference type="Proteomes" id="UP000427071">
    <property type="component" value="Chromosome"/>
</dbReference>
<evidence type="ECO:0000256" key="6">
    <source>
        <dbReference type="ARBA" id="ARBA00022840"/>
    </source>
</evidence>
<comment type="catalytic activity">
    <reaction evidence="8">
        <text>L-tyrosyl-[protein] + ATP = O-(5'-adenylyl)-L-tyrosyl-[protein] + diphosphate</text>
        <dbReference type="Rhea" id="RHEA:54288"/>
        <dbReference type="Rhea" id="RHEA-COMP:10136"/>
        <dbReference type="Rhea" id="RHEA-COMP:13846"/>
        <dbReference type="ChEBI" id="CHEBI:30616"/>
        <dbReference type="ChEBI" id="CHEBI:33019"/>
        <dbReference type="ChEBI" id="CHEBI:46858"/>
        <dbReference type="ChEBI" id="CHEBI:83624"/>
        <dbReference type="EC" id="2.7.7.108"/>
    </reaction>
</comment>
<keyword evidence="8" id="KW-0464">Manganese</keyword>
<dbReference type="GO" id="GO:0070733">
    <property type="term" value="F:AMPylase activity"/>
    <property type="evidence" value="ECO:0007669"/>
    <property type="project" value="UniProtKB-EC"/>
</dbReference>
<comment type="catalytic activity">
    <reaction evidence="8">
        <text>L-seryl-[protein] + UTP = O-(5'-uridylyl)-L-seryl-[protein] + diphosphate</text>
        <dbReference type="Rhea" id="RHEA:64604"/>
        <dbReference type="Rhea" id="RHEA-COMP:9863"/>
        <dbReference type="Rhea" id="RHEA-COMP:16635"/>
        <dbReference type="ChEBI" id="CHEBI:29999"/>
        <dbReference type="ChEBI" id="CHEBI:33019"/>
        <dbReference type="ChEBI" id="CHEBI:46398"/>
        <dbReference type="ChEBI" id="CHEBI:156051"/>
    </reaction>
</comment>
<dbReference type="EC" id="2.7.7.-" evidence="8"/>
<feature type="binding site" evidence="8">
    <location>
        <position position="160"/>
    </location>
    <ligand>
        <name>ATP</name>
        <dbReference type="ChEBI" id="CHEBI:30616"/>
    </ligand>
</feature>
<comment type="cofactor">
    <cofactor evidence="8">
        <name>Mg(2+)</name>
        <dbReference type="ChEBI" id="CHEBI:18420"/>
    </cofactor>
    <cofactor evidence="8">
        <name>Mn(2+)</name>
        <dbReference type="ChEBI" id="CHEBI:29035"/>
    </cofactor>
</comment>
<keyword evidence="4 8" id="KW-0479">Metal-binding</keyword>
<feature type="binding site" evidence="8">
    <location>
        <position position="82"/>
    </location>
    <ligand>
        <name>ATP</name>
        <dbReference type="ChEBI" id="CHEBI:30616"/>
    </ligand>
</feature>
<dbReference type="GO" id="GO:0030145">
    <property type="term" value="F:manganese ion binding"/>
    <property type="evidence" value="ECO:0007669"/>
    <property type="project" value="UniProtKB-UniRule"/>
</dbReference>
<keyword evidence="7 8" id="KW-0460">Magnesium</keyword>
<keyword evidence="5 8" id="KW-0547">Nucleotide-binding</keyword>
<feature type="binding site" evidence="8">
    <location>
        <position position="226"/>
    </location>
    <ligand>
        <name>Mg(2+)</name>
        <dbReference type="ChEBI" id="CHEBI:18420"/>
    </ligand>
</feature>
<comment type="catalytic activity">
    <reaction evidence="8">
        <text>L-seryl-[protein] + ATP = 3-O-(5'-adenylyl)-L-seryl-[protein] + diphosphate</text>
        <dbReference type="Rhea" id="RHEA:58120"/>
        <dbReference type="Rhea" id="RHEA-COMP:9863"/>
        <dbReference type="Rhea" id="RHEA-COMP:15073"/>
        <dbReference type="ChEBI" id="CHEBI:29999"/>
        <dbReference type="ChEBI" id="CHEBI:30616"/>
        <dbReference type="ChEBI" id="CHEBI:33019"/>
        <dbReference type="ChEBI" id="CHEBI:142516"/>
        <dbReference type="EC" id="2.7.7.108"/>
    </reaction>
</comment>
<reference evidence="10" key="1">
    <citation type="submission" date="2019-11" db="EMBL/GenBank/DDBJ databases">
        <title>Complete genome sequence of Corynebacterium kalinowskii 1959, a novel Corynebacterium species isolated from soil of a small paddock in Vilsendorf, Germany.</title>
        <authorList>
            <person name="Schaffert L."/>
            <person name="Ruwe M."/>
            <person name="Milse J."/>
            <person name="Hanuschka K."/>
            <person name="Ortseifen V."/>
            <person name="Droste J."/>
            <person name="Brandt D."/>
            <person name="Schlueter L."/>
            <person name="Kutter Y."/>
            <person name="Vinke S."/>
            <person name="Viehoefer P."/>
            <person name="Jacob L."/>
            <person name="Luebke N.-C."/>
            <person name="Schulte-Berndt E."/>
            <person name="Hain C."/>
            <person name="Linder M."/>
            <person name="Schmidt P."/>
            <person name="Wollenschlaeger L."/>
            <person name="Luttermann T."/>
            <person name="Thieme E."/>
            <person name="Hassa J."/>
            <person name="Haak M."/>
            <person name="Wittchen M."/>
            <person name="Mentz A."/>
            <person name="Persicke M."/>
            <person name="Busche T."/>
            <person name="Ruckert C."/>
        </authorList>
    </citation>
    <scope>NUCLEOTIDE SEQUENCE [LARGE SCALE GENOMIC DNA]</scope>
    <source>
        <strain evidence="10">1959</strain>
    </source>
</reference>
<name>A0A6B8VZN2_9CORY</name>
<evidence type="ECO:0000313" key="9">
    <source>
        <dbReference type="EMBL" id="QGU02790.1"/>
    </source>
</evidence>
<feature type="binding site" evidence="8">
    <location>
        <position position="81"/>
    </location>
    <ligand>
        <name>ATP</name>
        <dbReference type="ChEBI" id="CHEBI:30616"/>
    </ligand>
</feature>
<keyword evidence="3 8" id="KW-0548">Nucleotidyltransferase</keyword>
<evidence type="ECO:0000256" key="8">
    <source>
        <dbReference type="HAMAP-Rule" id="MF_00692"/>
    </source>
</evidence>
<evidence type="ECO:0000313" key="10">
    <source>
        <dbReference type="Proteomes" id="UP000427071"/>
    </source>
</evidence>
<feature type="active site" description="Proton acceptor" evidence="8">
    <location>
        <position position="225"/>
    </location>
</feature>
<feature type="binding site" evidence="8">
    <location>
        <position position="97"/>
    </location>
    <ligand>
        <name>ATP</name>
        <dbReference type="ChEBI" id="CHEBI:30616"/>
    </ligand>
</feature>
<keyword evidence="10" id="KW-1185">Reference proteome</keyword>
<evidence type="ECO:0000256" key="1">
    <source>
        <dbReference type="ARBA" id="ARBA00009747"/>
    </source>
</evidence>
<keyword evidence="2 8" id="KW-0808">Transferase</keyword>
<organism evidence="9 10">
    <name type="scientific">Corynebacterium kalinowskii</name>
    <dbReference type="NCBI Taxonomy" id="2675216"/>
    <lineage>
        <taxon>Bacteria</taxon>
        <taxon>Bacillati</taxon>
        <taxon>Actinomycetota</taxon>
        <taxon>Actinomycetes</taxon>
        <taxon>Mycobacteriales</taxon>
        <taxon>Corynebacteriaceae</taxon>
        <taxon>Corynebacterium</taxon>
    </lineage>
</organism>